<evidence type="ECO:0000313" key="1">
    <source>
        <dbReference type="Proteomes" id="UP000025227"/>
    </source>
</evidence>
<dbReference type="WBParaSite" id="HCON_00115850-00001">
    <property type="protein sequence ID" value="HCON_00115850-00001"/>
    <property type="gene ID" value="HCON_00115850"/>
</dbReference>
<reference evidence="2" key="1">
    <citation type="submission" date="2020-12" db="UniProtKB">
        <authorList>
            <consortium name="WormBaseParasite"/>
        </authorList>
    </citation>
    <scope>IDENTIFICATION</scope>
    <source>
        <strain evidence="2">MHco3</strain>
    </source>
</reference>
<name>A0A7I4YLC6_HAECO</name>
<dbReference type="OrthoDB" id="5831139at2759"/>
<keyword evidence="1" id="KW-1185">Reference proteome</keyword>
<dbReference type="OMA" id="FSSMHAR"/>
<organism evidence="1 2">
    <name type="scientific">Haemonchus contortus</name>
    <name type="common">Barber pole worm</name>
    <dbReference type="NCBI Taxonomy" id="6289"/>
    <lineage>
        <taxon>Eukaryota</taxon>
        <taxon>Metazoa</taxon>
        <taxon>Ecdysozoa</taxon>
        <taxon>Nematoda</taxon>
        <taxon>Chromadorea</taxon>
        <taxon>Rhabditida</taxon>
        <taxon>Rhabditina</taxon>
        <taxon>Rhabditomorpha</taxon>
        <taxon>Strongyloidea</taxon>
        <taxon>Trichostrongylidae</taxon>
        <taxon>Haemonchus</taxon>
    </lineage>
</organism>
<protein>
    <submittedName>
        <fullName evidence="2">MMS1_N domain-containing protein</fullName>
    </submittedName>
</protein>
<dbReference type="AlphaFoldDB" id="A0A7I4YLC6"/>
<evidence type="ECO:0000313" key="2">
    <source>
        <dbReference type="WBParaSite" id="HCON_00115850-00001"/>
    </source>
</evidence>
<proteinExistence type="predicted"/>
<dbReference type="Proteomes" id="UP000025227">
    <property type="component" value="Unplaced"/>
</dbReference>
<accession>A0A7I4YLC6</accession>
<sequence length="183" mass="20564">MNRYLCRNGNEVVLLQVKKKTGHGFKAFLCGVPKTTDGSGIIVFERFRDLIVGVERFDDRLMKIIVVFERQKNFFSAYAPQTVFYEKPRTSFDLLDRKKVEVPLQEGDLNGHMGAMEDGYSCVLDKSHEILLASELSNMQTRLMSPLGTRTSVDMTLISSNSTAVKPVCKLISFLSGTTVRVS</sequence>